<protein>
    <submittedName>
        <fullName evidence="2">Uncharacterized protein</fullName>
    </submittedName>
</protein>
<feature type="compositionally biased region" description="Gly residues" evidence="1">
    <location>
        <begin position="1"/>
        <end position="12"/>
    </location>
</feature>
<name>C5FQL6_ARTOC</name>
<reference evidence="3" key="1">
    <citation type="journal article" date="2012" name="MBio">
        <title>Comparative genome analysis of Trichophyton rubrum and related dermatophytes reveals candidate genes involved in infection.</title>
        <authorList>
            <person name="Martinez D.A."/>
            <person name="Oliver B.G."/>
            <person name="Graeser Y."/>
            <person name="Goldberg J.M."/>
            <person name="Li W."/>
            <person name="Martinez-Rossi N.M."/>
            <person name="Monod M."/>
            <person name="Shelest E."/>
            <person name="Barton R.C."/>
            <person name="Birch E."/>
            <person name="Brakhage A.A."/>
            <person name="Chen Z."/>
            <person name="Gurr S.J."/>
            <person name="Heiman D."/>
            <person name="Heitman J."/>
            <person name="Kosti I."/>
            <person name="Rossi A."/>
            <person name="Saif S."/>
            <person name="Samalova M."/>
            <person name="Saunders C.W."/>
            <person name="Shea T."/>
            <person name="Summerbell R.C."/>
            <person name="Xu J."/>
            <person name="Young S."/>
            <person name="Zeng Q."/>
            <person name="Birren B.W."/>
            <person name="Cuomo C.A."/>
            <person name="White T.C."/>
        </authorList>
    </citation>
    <scope>NUCLEOTIDE SEQUENCE [LARGE SCALE GENOMIC DNA]</scope>
    <source>
        <strain evidence="3">ATCC MYA-4605 / CBS 113480</strain>
    </source>
</reference>
<feature type="region of interest" description="Disordered" evidence="1">
    <location>
        <begin position="255"/>
        <end position="289"/>
    </location>
</feature>
<feature type="region of interest" description="Disordered" evidence="1">
    <location>
        <begin position="315"/>
        <end position="368"/>
    </location>
</feature>
<feature type="region of interest" description="Disordered" evidence="1">
    <location>
        <begin position="467"/>
        <end position="490"/>
    </location>
</feature>
<dbReference type="GeneID" id="9223857"/>
<dbReference type="Proteomes" id="UP000002035">
    <property type="component" value="Unassembled WGS sequence"/>
</dbReference>
<feature type="compositionally biased region" description="Low complexity" evidence="1">
    <location>
        <begin position="168"/>
        <end position="184"/>
    </location>
</feature>
<accession>C5FQL6</accession>
<feature type="region of interest" description="Disordered" evidence="1">
    <location>
        <begin position="1"/>
        <end position="96"/>
    </location>
</feature>
<feature type="compositionally biased region" description="Polar residues" evidence="1">
    <location>
        <begin position="210"/>
        <end position="224"/>
    </location>
</feature>
<feature type="compositionally biased region" description="Basic and acidic residues" evidence="1">
    <location>
        <begin position="28"/>
        <end position="37"/>
    </location>
</feature>
<evidence type="ECO:0000313" key="2">
    <source>
        <dbReference type="EMBL" id="EEQ32169.1"/>
    </source>
</evidence>
<dbReference type="EMBL" id="DS995704">
    <property type="protein sequence ID" value="EEQ32169.1"/>
    <property type="molecule type" value="Genomic_DNA"/>
</dbReference>
<dbReference type="PANTHER" id="PTHR42106:SF1">
    <property type="match status" value="1"/>
</dbReference>
<feature type="compositionally biased region" description="Basic and acidic residues" evidence="1">
    <location>
        <begin position="193"/>
        <end position="202"/>
    </location>
</feature>
<sequence length="596" mass="62827">MPEGSGMEGAGGAPQPPPRESTPLGFRDPVKNREDAQKPSPETPQRASRPHLGLSLHMPQPFSPKNGPPAARIPLSPKLDSSHSFGSPGSVLPRRSRGLDFSRACTNLHHSTLAESSPDSSPVVSGRGIAIPQRRGTTGSSAGLVGSPSNSHHHCLTSSVSGHVERAVVSSSVSSVNMIDSDSSSTDEEDEDGSVHGFDRGDPAAMNPQAKKQQPSLGLSAPFSPNLTPASGADWISGFSAAKASLMNFQRARYRNGRKRHSSSSASGASPRLLSTSRSPPAEKAFDGGAGSYLSQTLASREVKSKLDELSHVPSDFHLSDGSDDVDGAKQAGISTPSSGSLAGGSNSESSRRGVIRRPVTRRGNLLPKPKNFARIRATLFEECAPVESDTKKEAEVVRQVRENDASVAPQTQSILPSALEIKDFATTGLGPHEICPRPPSSFSRQVSRNSGGIDFWNSFDGRYKTPPPLSAGDSAMASPGMESGLPSRQCKDIDVEPEVFPKFNKRRRGDDFDLASFKRRAVSPGPSIHSSPVQGHAGAGTEASRVGHLSKAILFPGSHPSETSSNTNTSSGPVKRVGLQGMTETSDGFMKMTID</sequence>
<proteinExistence type="predicted"/>
<feature type="compositionally biased region" description="Low complexity" evidence="1">
    <location>
        <begin position="562"/>
        <end position="572"/>
    </location>
</feature>
<dbReference type="STRING" id="554155.C5FQL6"/>
<feature type="compositionally biased region" description="Low complexity" evidence="1">
    <location>
        <begin position="263"/>
        <end position="280"/>
    </location>
</feature>
<dbReference type="AlphaFoldDB" id="C5FQL6"/>
<dbReference type="OrthoDB" id="340550at2759"/>
<feature type="compositionally biased region" description="Polar residues" evidence="1">
    <location>
        <begin position="111"/>
        <end position="123"/>
    </location>
</feature>
<organism evidence="2 3">
    <name type="scientific">Arthroderma otae (strain ATCC MYA-4605 / CBS 113480)</name>
    <name type="common">Microsporum canis</name>
    <dbReference type="NCBI Taxonomy" id="554155"/>
    <lineage>
        <taxon>Eukaryota</taxon>
        <taxon>Fungi</taxon>
        <taxon>Dikarya</taxon>
        <taxon>Ascomycota</taxon>
        <taxon>Pezizomycotina</taxon>
        <taxon>Eurotiomycetes</taxon>
        <taxon>Eurotiomycetidae</taxon>
        <taxon>Onygenales</taxon>
        <taxon>Arthrodermataceae</taxon>
        <taxon>Microsporum</taxon>
    </lineage>
</organism>
<evidence type="ECO:0000313" key="3">
    <source>
        <dbReference type="Proteomes" id="UP000002035"/>
    </source>
</evidence>
<dbReference type="RefSeq" id="XP_002847251.1">
    <property type="nucleotide sequence ID" value="XM_002847205.1"/>
</dbReference>
<dbReference type="eggNOG" id="ENOG502S30V">
    <property type="taxonomic scope" value="Eukaryota"/>
</dbReference>
<dbReference type="OMA" id="SPGNDWM"/>
<dbReference type="HOGENOM" id="CLU_014533_0_0_1"/>
<feature type="region of interest" description="Disordered" evidence="1">
    <location>
        <begin position="111"/>
        <end position="224"/>
    </location>
</feature>
<keyword evidence="3" id="KW-1185">Reference proteome</keyword>
<gene>
    <name evidence="2" type="ORF">MCYG_04988</name>
</gene>
<dbReference type="PANTHER" id="PTHR42106">
    <property type="entry name" value="CHROMOSOME 10, WHOLE GENOME SHOTGUN SEQUENCE"/>
    <property type="match status" value="1"/>
</dbReference>
<feature type="region of interest" description="Disordered" evidence="1">
    <location>
        <begin position="523"/>
        <end position="596"/>
    </location>
</feature>
<dbReference type="VEuPathDB" id="FungiDB:MCYG_04988"/>
<feature type="compositionally biased region" description="Polar residues" evidence="1">
    <location>
        <begin position="333"/>
        <end position="349"/>
    </location>
</feature>
<evidence type="ECO:0000256" key="1">
    <source>
        <dbReference type="SAM" id="MobiDB-lite"/>
    </source>
</evidence>